<organism evidence="1">
    <name type="scientific">Photinus pyralis</name>
    <name type="common">Common eastern firefly</name>
    <name type="synonym">Lampyris pyralis</name>
    <dbReference type="NCBI Taxonomy" id="7054"/>
    <lineage>
        <taxon>Eukaryota</taxon>
        <taxon>Metazoa</taxon>
        <taxon>Ecdysozoa</taxon>
        <taxon>Arthropoda</taxon>
        <taxon>Hexapoda</taxon>
        <taxon>Insecta</taxon>
        <taxon>Pterygota</taxon>
        <taxon>Neoptera</taxon>
        <taxon>Endopterygota</taxon>
        <taxon>Coleoptera</taxon>
        <taxon>Polyphaga</taxon>
        <taxon>Elateriformia</taxon>
        <taxon>Elateroidea</taxon>
        <taxon>Lampyridae</taxon>
        <taxon>Lampyrinae</taxon>
        <taxon>Photinus</taxon>
    </lineage>
</organism>
<dbReference type="GeneID" id="116176299"/>
<accession>A0A1Y1N897</accession>
<proteinExistence type="predicted"/>
<name>A0A1Y1N897_PHOPY</name>
<dbReference type="AlphaFoldDB" id="A0A1Y1N897"/>
<reference evidence="1" key="1">
    <citation type="journal article" date="2016" name="Sci. Rep.">
        <title>Molecular characterization of firefly nuptial gifts: a multi-omics approach sheds light on postcopulatory sexual selection.</title>
        <authorList>
            <person name="Al-Wathiqui N."/>
            <person name="Fallon T.R."/>
            <person name="South A."/>
            <person name="Weng J.K."/>
            <person name="Lewis S.M."/>
        </authorList>
    </citation>
    <scope>NUCLEOTIDE SEQUENCE</scope>
</reference>
<dbReference type="RefSeq" id="XP_031350656.1">
    <property type="nucleotide sequence ID" value="XM_031494796.1"/>
</dbReference>
<protein>
    <submittedName>
        <fullName evidence="1">Uncharacterized protein</fullName>
    </submittedName>
</protein>
<dbReference type="RefSeq" id="XP_031350657.1">
    <property type="nucleotide sequence ID" value="XM_031494797.1"/>
</dbReference>
<evidence type="ECO:0000313" key="1">
    <source>
        <dbReference type="EMBL" id="JAV94083.1"/>
    </source>
</evidence>
<sequence>MILAICGVRAEVFYNGYNGLSAAEIAAAVSAAKDASANVHSAQHRVHLAKEEVLARQKIASEKQAAAALAVQHTEVAVAVQRQRANAAANALVLAQQRLAHAKAVVAEHQRIASEKEAAAAAAIHHAANIAAYQIKKNENTNAKIAALNSVATNAFNHIATAKDTTLAATSAAIQANVDPWHLSQNVVHLPLWG</sequence>
<dbReference type="RefSeq" id="XP_031350655.1">
    <property type="nucleotide sequence ID" value="XM_031494795.1"/>
</dbReference>
<dbReference type="EMBL" id="GEZM01010356">
    <property type="protein sequence ID" value="JAV94083.1"/>
    <property type="molecule type" value="Transcribed_RNA"/>
</dbReference>